<proteinExistence type="predicted"/>
<organism evidence="1 2">
    <name type="scientific">Naganishia onofrii</name>
    <dbReference type="NCBI Taxonomy" id="1851511"/>
    <lineage>
        <taxon>Eukaryota</taxon>
        <taxon>Fungi</taxon>
        <taxon>Dikarya</taxon>
        <taxon>Basidiomycota</taxon>
        <taxon>Agaricomycotina</taxon>
        <taxon>Tremellomycetes</taxon>
        <taxon>Filobasidiales</taxon>
        <taxon>Filobasidiaceae</taxon>
        <taxon>Naganishia</taxon>
    </lineage>
</organism>
<dbReference type="Proteomes" id="UP001234202">
    <property type="component" value="Unassembled WGS sequence"/>
</dbReference>
<accession>A0ACC2X7D5</accession>
<protein>
    <submittedName>
        <fullName evidence="1">Uncharacterized protein</fullName>
    </submittedName>
</protein>
<name>A0ACC2X7D5_9TREE</name>
<keyword evidence="2" id="KW-1185">Reference proteome</keyword>
<dbReference type="EMBL" id="JASBWV010000022">
    <property type="protein sequence ID" value="KAJ9119965.1"/>
    <property type="molecule type" value="Genomic_DNA"/>
</dbReference>
<reference evidence="1" key="1">
    <citation type="submission" date="2023-04" db="EMBL/GenBank/DDBJ databases">
        <title>Draft Genome sequencing of Naganishia species isolated from polar environments using Oxford Nanopore Technology.</title>
        <authorList>
            <person name="Leo P."/>
            <person name="Venkateswaran K."/>
        </authorList>
    </citation>
    <scope>NUCLEOTIDE SEQUENCE</scope>
    <source>
        <strain evidence="1">DBVPG 5303</strain>
    </source>
</reference>
<gene>
    <name evidence="1" type="ORF">QFC24_005448</name>
</gene>
<evidence type="ECO:0000313" key="2">
    <source>
        <dbReference type="Proteomes" id="UP001234202"/>
    </source>
</evidence>
<evidence type="ECO:0000313" key="1">
    <source>
        <dbReference type="EMBL" id="KAJ9119965.1"/>
    </source>
</evidence>
<sequence length="1097" mass="120858">MVQQKRSPDSRRNSGAMELHLDHDQLFSFPQKDHVGGTKENPAMSLYSSCNDSTAFPTPIPGSNISDCPSASNDSTPSFQNFLDRRSSTSLSERMREPAAFKTPIPVDSKQELDQEYDDEQAICASPKAAPRPIRHHSEFSIQSSPGDRQRQFNTAVTSSSPETVSLPALPLFQFLQEKTTTIEMGIAGLQEWVDFWITRGKRVRVLSKDMEEVRNEASCISPLACVEQTSKLEAIFTAEEITSRVPPETHRYPALLDDAAMATMDAETVVECLVAANDRLVRPVQKRGREVKQFGKPLEDTSEHPFRGAGTAAPGATLHFPAFLPPPERTLRGPTSPKAKRLLGIHALATPSSTGSSTPVSAYTPVRPSPLSPASNGPFTPNKPTNFLDLSSPTISLRSTRSFLSRFRSFSRRSPRTSTSPRRAAGGRSALASLIGSESSLRTYRYRGQNQSRTATYFRSVVDLFRQQPPRDAGTRLDRRQQIRSAPVLGQSVHQENKIGITSFTAPRRAHYPLQREKSYRKPAPSLDIGSRAQVKSTGSVQGMKLPAIDTQSPFTSPRQRTIRHVARPGERSRDDGGEEETSRKQPDETAVHVKQSREVLLEYTNRLVRRVVKEGSRGDGNDGLRAVVKSLNHISFETRVRTLRADIPGVETVDGLIYWIFAEPTTTIARELLLEWISNERRRRIRTGQGWFIRLQPNSLSSPTFISGPASISAVLTRIAKQCVSRKQAHLIQIIEEIQALFDIPLSADKVNRHTAMSKKAIIRNEGFYKHGSATVSTQSKCLEVREEADRAPQAILDQALQHANSQPLLGGQNTVTASDRLSLKKRNVSQISGHSYGNPCDDASVFATVDTFSHNSFNTTMSSAPAITQRPALFKFSTQSTFDDLSQTQSPVPKTPLPTGSLPSAPARSTFPAGEPSTKSSIVDPSNYGPTVNLNASRDTTIEYMHTQSSLLLESPPIFDLPESVTSNHGPLMFRPVDEPTDGPPALQPLHSSPSLSGSLSTTSGALLSALSFVLPMFNQDCSVRYSVTPGQLEINLLKMIECERQKCTSSGILWGEEQSSSLSWMIENIRNLTIRSMSERDGAQHLWDGRAAM</sequence>
<comment type="caution">
    <text evidence="1">The sequence shown here is derived from an EMBL/GenBank/DDBJ whole genome shotgun (WGS) entry which is preliminary data.</text>
</comment>